<proteinExistence type="predicted"/>
<dbReference type="SUPFAM" id="SSF52540">
    <property type="entry name" value="P-loop containing nucleoside triphosphate hydrolases"/>
    <property type="match status" value="1"/>
</dbReference>
<protein>
    <recommendedName>
        <fullName evidence="3">Sulfotransferase family protein</fullName>
    </recommendedName>
</protein>
<dbReference type="RefSeq" id="WP_381423902.1">
    <property type="nucleotide sequence ID" value="NZ_JBHSDH010000013.1"/>
</dbReference>
<dbReference type="InterPro" id="IPR027417">
    <property type="entry name" value="P-loop_NTPase"/>
</dbReference>
<dbReference type="Proteomes" id="UP001595887">
    <property type="component" value="Unassembled WGS sequence"/>
</dbReference>
<gene>
    <name evidence="1" type="ORF">ACFOWX_10605</name>
</gene>
<sequence>MADSLAQAFASNAVLFPHMLELISDRILMSHLTEENFNTASFLDQRMFTPQLKRNLLEWSDVENIPLPSAPTPYYIFHIGHVGSTLISRLLGEWSNILALREPLILRNLAEIWQTLDAPHSRWSPEQYAARRDLITRWLSRSFHDEQRPMVKASSFVSPLAPQLIKSDTKALFLKTNLESYMLTILAGEASMHETMAMAPARLERLTATLNEPPARLWELTPAQRVAMSWLCEMVTLHRAEKTAPTGSVKWQDFDRFLAMPNAQLTEIAEFFDLSVEQPLVSALLQGPIMRSYSKAPEHGYSADLRRDVQNEAKMRHGGELKTAMKWVEKLANRHSAIADICNFNP</sequence>
<evidence type="ECO:0000313" key="2">
    <source>
        <dbReference type="Proteomes" id="UP001595887"/>
    </source>
</evidence>
<dbReference type="EMBL" id="JBHSDH010000013">
    <property type="protein sequence ID" value="MFC4292863.1"/>
    <property type="molecule type" value="Genomic_DNA"/>
</dbReference>
<name>A0ABV8RHJ5_9SPHN</name>
<keyword evidence="2" id="KW-1185">Reference proteome</keyword>
<organism evidence="1 2">
    <name type="scientific">Sphingorhabdus arenilitoris</name>
    <dbReference type="NCBI Taxonomy" id="1490041"/>
    <lineage>
        <taxon>Bacteria</taxon>
        <taxon>Pseudomonadati</taxon>
        <taxon>Pseudomonadota</taxon>
        <taxon>Alphaproteobacteria</taxon>
        <taxon>Sphingomonadales</taxon>
        <taxon>Sphingomonadaceae</taxon>
        <taxon>Sphingorhabdus</taxon>
    </lineage>
</organism>
<evidence type="ECO:0008006" key="3">
    <source>
        <dbReference type="Google" id="ProtNLM"/>
    </source>
</evidence>
<comment type="caution">
    <text evidence="1">The sequence shown here is derived from an EMBL/GenBank/DDBJ whole genome shotgun (WGS) entry which is preliminary data.</text>
</comment>
<accession>A0ABV8RHJ5</accession>
<reference evidence="2" key="1">
    <citation type="journal article" date="2019" name="Int. J. Syst. Evol. Microbiol.">
        <title>The Global Catalogue of Microorganisms (GCM) 10K type strain sequencing project: providing services to taxonomists for standard genome sequencing and annotation.</title>
        <authorList>
            <consortium name="The Broad Institute Genomics Platform"/>
            <consortium name="The Broad Institute Genome Sequencing Center for Infectious Disease"/>
            <person name="Wu L."/>
            <person name="Ma J."/>
        </authorList>
    </citation>
    <scope>NUCLEOTIDE SEQUENCE [LARGE SCALE GENOMIC DNA]</scope>
    <source>
        <strain evidence="2">CECT 8531</strain>
    </source>
</reference>
<evidence type="ECO:0000313" key="1">
    <source>
        <dbReference type="EMBL" id="MFC4292863.1"/>
    </source>
</evidence>